<keyword evidence="2" id="KW-0255">Endonuclease</keyword>
<dbReference type="GO" id="GO:0008270">
    <property type="term" value="F:zinc ion binding"/>
    <property type="evidence" value="ECO:0007669"/>
    <property type="project" value="InterPro"/>
</dbReference>
<dbReference type="GO" id="GO:0003676">
    <property type="term" value="F:nucleic acid binding"/>
    <property type="evidence" value="ECO:0007669"/>
    <property type="project" value="InterPro"/>
</dbReference>
<feature type="domain" description="HNH nuclease" evidence="1">
    <location>
        <begin position="8"/>
        <end position="70"/>
    </location>
</feature>
<evidence type="ECO:0000313" key="2">
    <source>
        <dbReference type="EMBL" id="MBA1155350.1"/>
    </source>
</evidence>
<dbReference type="PANTHER" id="PTHR33877">
    <property type="entry name" value="SLL1193 PROTEIN"/>
    <property type="match status" value="1"/>
</dbReference>
<dbReference type="InterPro" id="IPR052892">
    <property type="entry name" value="NA-targeting_endonuclease"/>
</dbReference>
<gene>
    <name evidence="2" type="ORF">H0S73_04290</name>
</gene>
<dbReference type="EMBL" id="JACDXJ010000001">
    <property type="protein sequence ID" value="MBA1155350.1"/>
    <property type="molecule type" value="Genomic_DNA"/>
</dbReference>
<name>A0A838BIL4_9HYPH</name>
<dbReference type="InterPro" id="IPR003615">
    <property type="entry name" value="HNH_nuc"/>
</dbReference>
<dbReference type="Proteomes" id="UP000572984">
    <property type="component" value="Unassembled WGS sequence"/>
</dbReference>
<comment type="caution">
    <text evidence="2">The sequence shown here is derived from an EMBL/GenBank/DDBJ whole genome shotgun (WGS) entry which is preliminary data.</text>
</comment>
<dbReference type="AlphaFoldDB" id="A0A838BIL4"/>
<dbReference type="PANTHER" id="PTHR33877:SF2">
    <property type="entry name" value="OS07G0170200 PROTEIN"/>
    <property type="match status" value="1"/>
</dbReference>
<dbReference type="CDD" id="cd00085">
    <property type="entry name" value="HNHc"/>
    <property type="match status" value="1"/>
</dbReference>
<protein>
    <submittedName>
        <fullName evidence="2">HNH endonuclease</fullName>
    </submittedName>
</protein>
<sequence>MKADRRIALFNDIFDRDQGRCVYCGIHARRPGRGVKRAPDLATLDHVTPKSAGGPLNRDNIVLACAACNNERGTMDAQAFRDLKARQAKRPGL</sequence>
<keyword evidence="3" id="KW-1185">Reference proteome</keyword>
<evidence type="ECO:0000313" key="3">
    <source>
        <dbReference type="Proteomes" id="UP000572984"/>
    </source>
</evidence>
<dbReference type="Pfam" id="PF01844">
    <property type="entry name" value="HNH"/>
    <property type="match status" value="1"/>
</dbReference>
<keyword evidence="2" id="KW-0540">Nuclease</keyword>
<accession>A0A838BIL4</accession>
<dbReference type="Gene3D" id="1.10.30.50">
    <property type="match status" value="1"/>
</dbReference>
<reference evidence="2 3" key="1">
    <citation type="submission" date="2020-07" db="EMBL/GenBank/DDBJ databases">
        <title>Draft genome and description of Microvirga mediterraneensis Marseille-Q2068 sp. nov.</title>
        <authorList>
            <person name="Boxberger M."/>
        </authorList>
    </citation>
    <scope>NUCLEOTIDE SEQUENCE [LARGE SCALE GENOMIC DNA]</scope>
    <source>
        <strain evidence="2 3">Marseille-Q2068</strain>
    </source>
</reference>
<dbReference type="GO" id="GO:0004519">
    <property type="term" value="F:endonuclease activity"/>
    <property type="evidence" value="ECO:0007669"/>
    <property type="project" value="UniProtKB-KW"/>
</dbReference>
<dbReference type="SMART" id="SM00507">
    <property type="entry name" value="HNHc"/>
    <property type="match status" value="1"/>
</dbReference>
<evidence type="ECO:0000259" key="1">
    <source>
        <dbReference type="SMART" id="SM00507"/>
    </source>
</evidence>
<dbReference type="RefSeq" id="WP_181050997.1">
    <property type="nucleotide sequence ID" value="NZ_JACDXJ010000001.1"/>
</dbReference>
<organism evidence="2 3">
    <name type="scientific">Microvirga mediterraneensis</name>
    <dbReference type="NCBI Taxonomy" id="2754695"/>
    <lineage>
        <taxon>Bacteria</taxon>
        <taxon>Pseudomonadati</taxon>
        <taxon>Pseudomonadota</taxon>
        <taxon>Alphaproteobacteria</taxon>
        <taxon>Hyphomicrobiales</taxon>
        <taxon>Methylobacteriaceae</taxon>
        <taxon>Microvirga</taxon>
    </lineage>
</organism>
<keyword evidence="2" id="KW-0378">Hydrolase</keyword>
<dbReference type="InterPro" id="IPR002711">
    <property type="entry name" value="HNH"/>
</dbReference>
<proteinExistence type="predicted"/>